<dbReference type="GO" id="GO:0005643">
    <property type="term" value="C:nuclear pore"/>
    <property type="evidence" value="ECO:0007669"/>
    <property type="project" value="TreeGrafter"/>
</dbReference>
<dbReference type="GO" id="GO:0006913">
    <property type="term" value="P:nucleocytoplasmic transport"/>
    <property type="evidence" value="ECO:0007669"/>
    <property type="project" value="TreeGrafter"/>
</dbReference>
<feature type="compositionally biased region" description="Low complexity" evidence="1">
    <location>
        <begin position="459"/>
        <end position="477"/>
    </location>
</feature>
<dbReference type="InterPro" id="IPR015943">
    <property type="entry name" value="WD40/YVTN_repeat-like_dom_sf"/>
</dbReference>
<dbReference type="EMBL" id="QEAQ01000141">
    <property type="protein sequence ID" value="TPX54751.1"/>
    <property type="molecule type" value="Genomic_DNA"/>
</dbReference>
<dbReference type="InterPro" id="IPR001680">
    <property type="entry name" value="WD40_rpt"/>
</dbReference>
<sequence length="524" mass="58793">MPDRDIDIPPIDAVSIAELSGHVVHITGSDDPALFQYVRAEGVLYPVLKMPYAFSDPTDVVFPVAHLREVVHSKQDSEIFEDSLTSLLSRLQLVSWMSNESAQKLSNAISFVLSKVQALRKQVPRAPSARYQPGDLLESSPLRGLAWHSSRQVIALAHRQDSIHIYDLISEKWLPPPPSGLRHEYQKSVTAVEWNPQVSTLLAASSKFGVCLWRLIFDPTPEKNYDQHGVPDFVDDALGCYGWMNLLRFPQCEEITTISWSPDGRFLAAASGTSSTLLIWDVALETATPFRRRGHGTTSLAWSPDGQYLIHCTDVIRIYETRTWAFETLNTQKLRPHSVCWMPDSRMFMFAVETGRSIVVQQLNRPAPALEIKHVTRLRMPDFYSETHDSSIGGKIKAMVLDSTGKRLAVSFDGYHRGAELIALFSLTNRPLPEIEPIGYIRGPQWHPNAPQPQPPRSPYQRAAFTTSTTSDFPSSPVEHDDTNAAATPPVPMIMKFAPEFKRGALLTVAWENGQVQFVPIYIR</sequence>
<dbReference type="InterPro" id="IPR045139">
    <property type="entry name" value="Aladin"/>
</dbReference>
<gene>
    <name evidence="3" type="ORF">PhCBS80983_g05781</name>
</gene>
<reference evidence="3 4" key="1">
    <citation type="journal article" date="2019" name="Sci. Rep.">
        <title>Comparative genomics of chytrid fungi reveal insights into the obligate biotrophic and pathogenic lifestyle of Synchytrium endobioticum.</title>
        <authorList>
            <person name="van de Vossenberg B.T.L.H."/>
            <person name="Warris S."/>
            <person name="Nguyen H.D.T."/>
            <person name="van Gent-Pelzer M.P.E."/>
            <person name="Joly D.L."/>
            <person name="van de Geest H.C."/>
            <person name="Bonants P.J.M."/>
            <person name="Smith D.S."/>
            <person name="Levesque C.A."/>
            <person name="van der Lee T.A.J."/>
        </authorList>
    </citation>
    <scope>NUCLEOTIDE SEQUENCE [LARGE SCALE GENOMIC DNA]</scope>
    <source>
        <strain evidence="3 4">CBS 809.83</strain>
    </source>
</reference>
<dbReference type="InterPro" id="IPR057403">
    <property type="entry name" value="Beta-prop_Aladin"/>
</dbReference>
<feature type="domain" description="Aladin seven-bladed propeller" evidence="2">
    <location>
        <begin position="138"/>
        <end position="445"/>
    </location>
</feature>
<name>A0A507DTG3_9FUNG</name>
<dbReference type="PANTHER" id="PTHR14494:SF0">
    <property type="entry name" value="ALADIN"/>
    <property type="match status" value="1"/>
</dbReference>
<dbReference type="PANTHER" id="PTHR14494">
    <property type="entry name" value="ALADIN/ADRACALIN/AAAS"/>
    <property type="match status" value="1"/>
</dbReference>
<dbReference type="SUPFAM" id="SSF82171">
    <property type="entry name" value="DPP6 N-terminal domain-like"/>
    <property type="match status" value="1"/>
</dbReference>
<comment type="caution">
    <text evidence="3">The sequence shown here is derived from an EMBL/GenBank/DDBJ whole genome shotgun (WGS) entry which is preliminary data.</text>
</comment>
<evidence type="ECO:0000313" key="4">
    <source>
        <dbReference type="Proteomes" id="UP000318582"/>
    </source>
</evidence>
<proteinExistence type="predicted"/>
<dbReference type="AlphaFoldDB" id="A0A507DTG3"/>
<dbReference type="Gene3D" id="2.130.10.10">
    <property type="entry name" value="YVTN repeat-like/Quinoprotein amine dehydrogenase"/>
    <property type="match status" value="2"/>
</dbReference>
<protein>
    <recommendedName>
        <fullName evidence="2">Aladin seven-bladed propeller domain-containing protein</fullName>
    </recommendedName>
</protein>
<dbReference type="Pfam" id="PF25460">
    <property type="entry name" value="Beta-prop_Aladin"/>
    <property type="match status" value="1"/>
</dbReference>
<dbReference type="Proteomes" id="UP000318582">
    <property type="component" value="Unassembled WGS sequence"/>
</dbReference>
<evidence type="ECO:0000313" key="3">
    <source>
        <dbReference type="EMBL" id="TPX54751.1"/>
    </source>
</evidence>
<dbReference type="SMART" id="SM00320">
    <property type="entry name" value="WD40"/>
    <property type="match status" value="4"/>
</dbReference>
<keyword evidence="4" id="KW-1185">Reference proteome</keyword>
<accession>A0A507DTG3</accession>
<evidence type="ECO:0000256" key="1">
    <source>
        <dbReference type="SAM" id="MobiDB-lite"/>
    </source>
</evidence>
<evidence type="ECO:0000259" key="2">
    <source>
        <dbReference type="Pfam" id="PF25460"/>
    </source>
</evidence>
<organism evidence="3 4">
    <name type="scientific">Powellomyces hirtus</name>
    <dbReference type="NCBI Taxonomy" id="109895"/>
    <lineage>
        <taxon>Eukaryota</taxon>
        <taxon>Fungi</taxon>
        <taxon>Fungi incertae sedis</taxon>
        <taxon>Chytridiomycota</taxon>
        <taxon>Chytridiomycota incertae sedis</taxon>
        <taxon>Chytridiomycetes</taxon>
        <taxon>Spizellomycetales</taxon>
        <taxon>Powellomycetaceae</taxon>
        <taxon>Powellomyces</taxon>
    </lineage>
</organism>
<feature type="region of interest" description="Disordered" evidence="1">
    <location>
        <begin position="443"/>
        <end position="488"/>
    </location>
</feature>
<dbReference type="STRING" id="109895.A0A507DTG3"/>